<gene>
    <name evidence="1" type="ORF">RhiXN_07554</name>
</gene>
<evidence type="ECO:0000313" key="1">
    <source>
        <dbReference type="EMBL" id="QRW22518.1"/>
    </source>
</evidence>
<dbReference type="GeneID" id="67029833"/>
<dbReference type="AlphaFoldDB" id="A0A8H8P0Y6"/>
<name>A0A8H8P0Y6_9AGAM</name>
<protein>
    <submittedName>
        <fullName evidence="1">Uncharacterized protein</fullName>
    </submittedName>
</protein>
<evidence type="ECO:0000313" key="2">
    <source>
        <dbReference type="Proteomes" id="UP000650533"/>
    </source>
</evidence>
<proteinExistence type="predicted"/>
<accession>A0A8H8P0Y6</accession>
<dbReference type="EMBL" id="CP059666">
    <property type="protein sequence ID" value="QRW22518.1"/>
    <property type="molecule type" value="Genomic_DNA"/>
</dbReference>
<sequence>MDEELQALCMAKQELQKAQQRLLVAIDEKMKENAMVSNQLLLLELHLSLLSKQS</sequence>
<reference evidence="1" key="1">
    <citation type="submission" date="2020-05" db="EMBL/GenBank/DDBJ databases">
        <title>Evolutionary and genomic comparisons of hybrid uninucleate and nonhybrid Rhizoctonia fungi.</title>
        <authorList>
            <person name="Li C."/>
            <person name="Chen X."/>
        </authorList>
    </citation>
    <scope>NUCLEOTIDE SEQUENCE</scope>
    <source>
        <strain evidence="1">AG-1 IA</strain>
    </source>
</reference>
<dbReference type="RefSeq" id="XP_043182755.1">
    <property type="nucleotide sequence ID" value="XM_043327370.1"/>
</dbReference>
<dbReference type="Proteomes" id="UP000650533">
    <property type="component" value="Chromosome 9"/>
</dbReference>
<organism evidence="1 2">
    <name type="scientific">Rhizoctonia solani</name>
    <dbReference type="NCBI Taxonomy" id="456999"/>
    <lineage>
        <taxon>Eukaryota</taxon>
        <taxon>Fungi</taxon>
        <taxon>Dikarya</taxon>
        <taxon>Basidiomycota</taxon>
        <taxon>Agaricomycotina</taxon>
        <taxon>Agaricomycetes</taxon>
        <taxon>Cantharellales</taxon>
        <taxon>Ceratobasidiaceae</taxon>
        <taxon>Rhizoctonia</taxon>
    </lineage>
</organism>
<dbReference type="KEGG" id="rsx:RhiXN_07554"/>